<dbReference type="InterPro" id="IPR015240">
    <property type="entry name" value="tRNA_sdUridine_synth_fam1_C"/>
</dbReference>
<evidence type="ECO:0000256" key="3">
    <source>
        <dbReference type="ARBA" id="ARBA00023235"/>
    </source>
</evidence>
<dbReference type="GO" id="GO:0006400">
    <property type="term" value="P:tRNA modification"/>
    <property type="evidence" value="ECO:0007669"/>
    <property type="project" value="TreeGrafter"/>
</dbReference>
<dbReference type="InterPro" id="IPR036974">
    <property type="entry name" value="PUA_sf"/>
</dbReference>
<dbReference type="Pfam" id="PF01509">
    <property type="entry name" value="TruB_N"/>
    <property type="match status" value="1"/>
</dbReference>
<dbReference type="PANTHER" id="PTHR13767:SF2">
    <property type="entry name" value="PSEUDOURIDYLATE SYNTHASE TRUB1"/>
    <property type="match status" value="1"/>
</dbReference>
<dbReference type="HAMAP" id="MF_01080">
    <property type="entry name" value="TruB_bact"/>
    <property type="match status" value="1"/>
</dbReference>
<dbReference type="AlphaFoldDB" id="A0A1J5QLW1"/>
<keyword evidence="3 7" id="KW-0413">Isomerase</keyword>
<evidence type="ECO:0000256" key="1">
    <source>
        <dbReference type="ARBA" id="ARBA00012787"/>
    </source>
</evidence>
<dbReference type="NCBIfam" id="TIGR00431">
    <property type="entry name" value="TruB"/>
    <property type="match status" value="1"/>
</dbReference>
<feature type="domain" description="tRNA pseudouridylate synthase B C-terminal" evidence="6">
    <location>
        <begin position="180"/>
        <end position="239"/>
    </location>
</feature>
<dbReference type="Pfam" id="PF09157">
    <property type="entry name" value="TruB-C_2"/>
    <property type="match status" value="1"/>
</dbReference>
<sequence>MARWAARPVHGVLLLDKPRGLTSQQAMQRARAALRAAKAGHTGTLDPLADGLLPLCFGAATKFAQVQLDADKAYVAQLQLGQTTSTDDGEGEVLERGAVPVLDEAALRPVLDRFVGRIAQVPPLYSALKREGRPLYAYARAGQTLEVAPREVRIDAIDVVAIDGDRLTLAVRCGKGTYIRALARDIGRELGCGAHLAALRRTASGGYDVAQSIALDTLVAPDADADAAATRLLPVDSLLSALPRLDLDPAQADGLLQGRRLRLTPATPPAAGAVRVYRAGEPPIFLGVGDWDGQVLAPQRLLSDEELRSQ</sequence>
<comment type="caution">
    <text evidence="7">The sequence shown here is derived from an EMBL/GenBank/DDBJ whole genome shotgun (WGS) entry which is preliminary data.</text>
</comment>
<dbReference type="Gene3D" id="2.30.130.10">
    <property type="entry name" value="PUA domain"/>
    <property type="match status" value="1"/>
</dbReference>
<dbReference type="CDD" id="cd02573">
    <property type="entry name" value="PseudoU_synth_EcTruB"/>
    <property type="match status" value="1"/>
</dbReference>
<protein>
    <recommendedName>
        <fullName evidence="1">tRNA pseudouridine(55) synthase</fullName>
        <ecNumber evidence="1">5.4.99.25</ecNumber>
    </recommendedName>
</protein>
<evidence type="ECO:0000259" key="6">
    <source>
        <dbReference type="Pfam" id="PF16198"/>
    </source>
</evidence>
<dbReference type="SUPFAM" id="SSF88697">
    <property type="entry name" value="PUA domain-like"/>
    <property type="match status" value="1"/>
</dbReference>
<proteinExistence type="inferred from homology"/>
<dbReference type="GO" id="GO:0003723">
    <property type="term" value="F:RNA binding"/>
    <property type="evidence" value="ECO:0007669"/>
    <property type="project" value="InterPro"/>
</dbReference>
<gene>
    <name evidence="7" type="primary">truB_11</name>
    <name evidence="7" type="ORF">GALL_372800</name>
</gene>
<dbReference type="GO" id="GO:1990481">
    <property type="term" value="P:mRNA pseudouridine synthesis"/>
    <property type="evidence" value="ECO:0007669"/>
    <property type="project" value="TreeGrafter"/>
</dbReference>
<dbReference type="SUPFAM" id="SSF55120">
    <property type="entry name" value="Pseudouridine synthase"/>
    <property type="match status" value="1"/>
</dbReference>
<dbReference type="Gene3D" id="3.30.2350.10">
    <property type="entry name" value="Pseudouridine synthase"/>
    <property type="match status" value="1"/>
</dbReference>
<evidence type="ECO:0000259" key="4">
    <source>
        <dbReference type="Pfam" id="PF01509"/>
    </source>
</evidence>
<reference evidence="7" key="1">
    <citation type="submission" date="2016-10" db="EMBL/GenBank/DDBJ databases">
        <title>Sequence of Gallionella enrichment culture.</title>
        <authorList>
            <person name="Poehlein A."/>
            <person name="Muehling M."/>
            <person name="Daniel R."/>
        </authorList>
    </citation>
    <scope>NUCLEOTIDE SEQUENCE</scope>
</reference>
<name>A0A1J5QLW1_9ZZZZ</name>
<dbReference type="InterPro" id="IPR032819">
    <property type="entry name" value="TruB_C"/>
</dbReference>
<dbReference type="PANTHER" id="PTHR13767">
    <property type="entry name" value="TRNA-PSEUDOURIDINE SYNTHASE"/>
    <property type="match status" value="1"/>
</dbReference>
<evidence type="ECO:0000259" key="5">
    <source>
        <dbReference type="Pfam" id="PF09157"/>
    </source>
</evidence>
<organism evidence="7">
    <name type="scientific">mine drainage metagenome</name>
    <dbReference type="NCBI Taxonomy" id="410659"/>
    <lineage>
        <taxon>unclassified sequences</taxon>
        <taxon>metagenomes</taxon>
        <taxon>ecological metagenomes</taxon>
    </lineage>
</organism>
<dbReference type="Pfam" id="PF16198">
    <property type="entry name" value="TruB_C_2"/>
    <property type="match status" value="1"/>
</dbReference>
<accession>A0A1J5QLW1</accession>
<feature type="domain" description="tRNA pseudouridine synthase II TruB subfamily 1 C-terminal" evidence="5">
    <location>
        <begin position="243"/>
        <end position="302"/>
    </location>
</feature>
<dbReference type="InterPro" id="IPR020103">
    <property type="entry name" value="PsdUridine_synth_cat_dom_sf"/>
</dbReference>
<dbReference type="CDD" id="cd21152">
    <property type="entry name" value="PUA_TruB_bacterial"/>
    <property type="match status" value="1"/>
</dbReference>
<dbReference type="EC" id="5.4.99.25" evidence="1"/>
<dbReference type="EMBL" id="MLJW01000988">
    <property type="protein sequence ID" value="OIQ80956.1"/>
    <property type="molecule type" value="Genomic_DNA"/>
</dbReference>
<keyword evidence="2" id="KW-0819">tRNA processing</keyword>
<dbReference type="InterPro" id="IPR014780">
    <property type="entry name" value="tRNA_psdUridine_synth_TruB"/>
</dbReference>
<dbReference type="InterPro" id="IPR015947">
    <property type="entry name" value="PUA-like_sf"/>
</dbReference>
<evidence type="ECO:0000313" key="7">
    <source>
        <dbReference type="EMBL" id="OIQ80956.1"/>
    </source>
</evidence>
<evidence type="ECO:0000256" key="2">
    <source>
        <dbReference type="ARBA" id="ARBA00022694"/>
    </source>
</evidence>
<dbReference type="GO" id="GO:0160148">
    <property type="term" value="F:tRNA pseudouridine(55) synthase activity"/>
    <property type="evidence" value="ECO:0007669"/>
    <property type="project" value="UniProtKB-EC"/>
</dbReference>
<feature type="domain" description="Pseudouridine synthase II N-terminal" evidence="4">
    <location>
        <begin position="31"/>
        <end position="179"/>
    </location>
</feature>
<dbReference type="InterPro" id="IPR002501">
    <property type="entry name" value="PsdUridine_synth_N"/>
</dbReference>